<name>A0ABT8L946_9BACT</name>
<proteinExistence type="predicted"/>
<dbReference type="SUPFAM" id="SSF69304">
    <property type="entry name" value="Tricorn protease N-terminal domain"/>
    <property type="match status" value="1"/>
</dbReference>
<accession>A0ABT8L946</accession>
<reference evidence="1" key="1">
    <citation type="submission" date="2023-06" db="EMBL/GenBank/DDBJ databases">
        <title>Genomic of Agaribacillus aureum.</title>
        <authorList>
            <person name="Wang G."/>
        </authorList>
    </citation>
    <scope>NUCLEOTIDE SEQUENCE</scope>
    <source>
        <strain evidence="1">BMA12</strain>
    </source>
</reference>
<dbReference type="RefSeq" id="WP_346759607.1">
    <property type="nucleotide sequence ID" value="NZ_JAUJEB010000004.1"/>
</dbReference>
<dbReference type="PANTHER" id="PTHR36842">
    <property type="entry name" value="PROTEIN TOLB HOMOLOG"/>
    <property type="match status" value="1"/>
</dbReference>
<evidence type="ECO:0000313" key="2">
    <source>
        <dbReference type="Proteomes" id="UP001172083"/>
    </source>
</evidence>
<dbReference type="InterPro" id="IPR011042">
    <property type="entry name" value="6-blade_b-propeller_TolB-like"/>
</dbReference>
<protein>
    <submittedName>
        <fullName evidence="1">Uncharacterized protein</fullName>
    </submittedName>
</protein>
<dbReference type="PANTHER" id="PTHR36842:SF1">
    <property type="entry name" value="PROTEIN TOLB"/>
    <property type="match status" value="1"/>
</dbReference>
<dbReference type="Proteomes" id="UP001172083">
    <property type="component" value="Unassembled WGS sequence"/>
</dbReference>
<gene>
    <name evidence="1" type="ORF">QQ020_19500</name>
</gene>
<organism evidence="1 2">
    <name type="scientific">Agaribacillus aureus</name>
    <dbReference type="NCBI Taxonomy" id="3051825"/>
    <lineage>
        <taxon>Bacteria</taxon>
        <taxon>Pseudomonadati</taxon>
        <taxon>Bacteroidota</taxon>
        <taxon>Cytophagia</taxon>
        <taxon>Cytophagales</taxon>
        <taxon>Splendidivirgaceae</taxon>
        <taxon>Agaribacillus</taxon>
    </lineage>
</organism>
<sequence>MRIRKSLFTTFYFLLGIIFITRGQGVILENNPAYLKWKQINTPHFKVIFPNGYDENAQRVANLMEGIYEPGSKTLDKRPRKLSLILQNQTSIPNGFVSLGPRRSEFFTTPPQDYNFLGTNDWFDLLAVHEFRHVVQFDKSLTGFNKFFYILFGQAAQSLWANLSVPDWFWEGDAVGIETALTPSGRGRIPRFDLVFRTNLLERGAFDYNKQHLRSFKHFVPDHYRLGYFMTTHVRNKHGAESWSKITDKAFGLPFIPFTFSDALKKVSGKNLLQTYDDMMTEMTGLWQQQLADLPLTSMTTVNQRKHSAYTSYNFPQVLNSREILVMRSGIGDIAELVKLDDQGDETVIFTPGIVNSASMLSVQNDVVAWNEFEFDPRWGAKSYSVVKLYDLKNNKHRRLGSKGRYAAAALSPDAARVATVLTTEANEYFLVVLDTGTGKEIKRFPNQDNHFFSMPRWTNDGKGIVALKSGDEGKALVLVDVESEKETVIIPASDENIGHPVPYNQYIFYNSPYSGIDNIYAINIKSLQRYQVTSAKHGAYNPTIDQVGNTIYFNDFQKDGFNVAKIPFDTTLWKPITQVEDRTVRYYEKIVEQENNHHVLDNISNQQYEVTNYAKARGFLNPHTWGPEINSTSSTIFAGLEMRDVLSTISTTLGYGYDVNEEVGSAILNVSYQGLYPILDFEFRLGNRSTFENLRNPETNAIERFNFRWKEQGANVGFRLPFTLTRSKYLTNLSYGSNIGITKVTDFNQTLRPLDQLSDGTLRSLEHSLRFNRLLKRSQRDINSKWGQTFFLNYQHTPIGGDFNGKYLATQAELFFPALAKHHSLRLRGGYQYQEIIFQGPDAVEGTYLFPSYFFFPRGYSSTTFQNFYHLKADYTLPLIYPDLALGPFLNFQRIKANLFYDYGYGKIRNFNNAFNSFGVELSTDLNILRFNQLIDLGVRLSVVPELNDVKIEFTVANLGF</sequence>
<evidence type="ECO:0000313" key="1">
    <source>
        <dbReference type="EMBL" id="MDN5214273.1"/>
    </source>
</evidence>
<comment type="caution">
    <text evidence="1">The sequence shown here is derived from an EMBL/GenBank/DDBJ whole genome shotgun (WGS) entry which is preliminary data.</text>
</comment>
<dbReference type="EMBL" id="JAUJEB010000004">
    <property type="protein sequence ID" value="MDN5214273.1"/>
    <property type="molecule type" value="Genomic_DNA"/>
</dbReference>
<dbReference type="Gene3D" id="2.120.10.30">
    <property type="entry name" value="TolB, C-terminal domain"/>
    <property type="match status" value="1"/>
</dbReference>
<keyword evidence="2" id="KW-1185">Reference proteome</keyword>